<evidence type="ECO:0000313" key="1">
    <source>
        <dbReference type="EMBL" id="RPD40707.1"/>
    </source>
</evidence>
<proteinExistence type="predicted"/>
<dbReference type="Proteomes" id="UP000279089">
    <property type="component" value="Unassembled WGS sequence"/>
</dbReference>
<reference evidence="2" key="1">
    <citation type="submission" date="2018-11" db="EMBL/GenBank/DDBJ databases">
        <title>Chitinophaga lutea sp.nov., isolate from arsenic contaminated soil.</title>
        <authorList>
            <person name="Zong Y."/>
        </authorList>
    </citation>
    <scope>NUCLEOTIDE SEQUENCE [LARGE SCALE GENOMIC DNA]</scope>
    <source>
        <strain evidence="2">YLT18</strain>
    </source>
</reference>
<protein>
    <submittedName>
        <fullName evidence="1">Uncharacterized protein</fullName>
    </submittedName>
</protein>
<evidence type="ECO:0000313" key="2">
    <source>
        <dbReference type="Proteomes" id="UP000279089"/>
    </source>
</evidence>
<dbReference type="RefSeq" id="WP_120516982.1">
    <property type="nucleotide sequence ID" value="NZ_QXZY01000007.1"/>
</dbReference>
<organism evidence="1 2">
    <name type="scientific">Chitinophaga barathri</name>
    <dbReference type="NCBI Taxonomy" id="1647451"/>
    <lineage>
        <taxon>Bacteria</taxon>
        <taxon>Pseudomonadati</taxon>
        <taxon>Bacteroidota</taxon>
        <taxon>Chitinophagia</taxon>
        <taxon>Chitinophagales</taxon>
        <taxon>Chitinophagaceae</taxon>
        <taxon>Chitinophaga</taxon>
    </lineage>
</organism>
<keyword evidence="2" id="KW-1185">Reference proteome</keyword>
<accession>A0A3N4MG83</accession>
<dbReference type="OrthoDB" id="680644at2"/>
<sequence length="74" mass="8531">MSARDRTAKELRGNEAFRDLKEAYPKAKQVKAELWELLIAAMGSDHADMWDKKERANKMFVVDLLGALMDTIYK</sequence>
<dbReference type="EMBL" id="RMBX01000006">
    <property type="protein sequence ID" value="RPD40707.1"/>
    <property type="molecule type" value="Genomic_DNA"/>
</dbReference>
<dbReference type="AlphaFoldDB" id="A0A3N4MG83"/>
<comment type="caution">
    <text evidence="1">The sequence shown here is derived from an EMBL/GenBank/DDBJ whole genome shotgun (WGS) entry which is preliminary data.</text>
</comment>
<name>A0A3N4MG83_9BACT</name>
<gene>
    <name evidence="1" type="ORF">EG028_11775</name>
</gene>